<dbReference type="CDD" id="cd01949">
    <property type="entry name" value="GGDEF"/>
    <property type="match status" value="1"/>
</dbReference>
<name>A0A175RIK9_9HYPH</name>
<keyword evidence="3" id="KW-0472">Membrane</keyword>
<evidence type="ECO:0000256" key="3">
    <source>
        <dbReference type="SAM" id="Phobius"/>
    </source>
</evidence>
<dbReference type="PROSITE" id="PS50887">
    <property type="entry name" value="GGDEF"/>
    <property type="match status" value="1"/>
</dbReference>
<dbReference type="PATRIC" id="fig|401562.4.peg.4335"/>
<dbReference type="AlphaFoldDB" id="A0A175RIK9"/>
<dbReference type="InterPro" id="IPR000160">
    <property type="entry name" value="GGDEF_dom"/>
</dbReference>
<keyword evidence="6" id="KW-1185">Reference proteome</keyword>
<dbReference type="GO" id="GO:0052621">
    <property type="term" value="F:diguanylate cyclase activity"/>
    <property type="evidence" value="ECO:0007669"/>
    <property type="project" value="UniProtKB-EC"/>
</dbReference>
<comment type="caution">
    <text evidence="5">The sequence shown here is derived from an EMBL/GenBank/DDBJ whole genome shotgun (WGS) entry which is preliminary data.</text>
</comment>
<feature type="domain" description="GGDEF" evidence="4">
    <location>
        <begin position="443"/>
        <end position="578"/>
    </location>
</feature>
<gene>
    <name evidence="5" type="ORF">NS365_21060</name>
</gene>
<dbReference type="RefSeq" id="WP_058602254.1">
    <property type="nucleotide sequence ID" value="NZ_LDQA01000070.1"/>
</dbReference>
<keyword evidence="3" id="KW-1133">Transmembrane helix</keyword>
<protein>
    <recommendedName>
        <fullName evidence="1">diguanylate cyclase</fullName>
        <ecNumber evidence="1">2.7.7.65</ecNumber>
    </recommendedName>
</protein>
<dbReference type="InterPro" id="IPR050469">
    <property type="entry name" value="Diguanylate_Cyclase"/>
</dbReference>
<keyword evidence="3" id="KW-0812">Transmembrane</keyword>
<evidence type="ECO:0000259" key="4">
    <source>
        <dbReference type="PROSITE" id="PS50887"/>
    </source>
</evidence>
<dbReference type="EC" id="2.7.7.65" evidence="1"/>
<proteinExistence type="predicted"/>
<sequence length="604" mass="67021">MRRPNALQLFRAGMLALVLASTALGAMTLTGAFEQRARANASLEELATFSLAFDAAVAIAEERRPLETALSNTRNTDGLATDLIATSRAHSDAALLRFEHRAKATGLDQQLNFNFLRMRLKAERARVDSLLSMPLTARPVGLQVSIVRGMSSISETIAPMIVAVCRRVEKADPNLGGKVGVVWLLASMYESALRLPSEVVPYLATGAILSTDAQMQAQRITQRIRSLWDVGEPQLGFSRDEADIGQLIARIQGDYLNRGLPYLTRQVELNSYRVWKATPSAAQILEVYQGTADSIAELRDVYLAKMVEKARAHDQEALVRMIMSFAMTLLILLGLPLLVWSALRQILRPLLDFRDQILAVSERREVETKPYTGSVPQVQSLFQALQTLRERERERIVADTQRAALSERLRLLSVTDELTGLLNRRGFDAARQSGPPSHLAQSTKLALVTLDIDHFKAVNDTFGHKSGDLVLQAISRVLDTEVGLNGLVGRYGGEEFVVLLWHGELFETQMLTERLRARIEATDVAIGDGLKPIRVTASFGIAFSTRDELDWNSLHQYSDEALYAAKQAGRNRVRITNRIVSTWSDRAPRTSTINPLNAKRWSGA</sequence>
<dbReference type="PANTHER" id="PTHR45138">
    <property type="entry name" value="REGULATORY COMPONENTS OF SENSORY TRANSDUCTION SYSTEM"/>
    <property type="match status" value="1"/>
</dbReference>
<dbReference type="NCBIfam" id="TIGR00254">
    <property type="entry name" value="GGDEF"/>
    <property type="match status" value="1"/>
</dbReference>
<evidence type="ECO:0000313" key="5">
    <source>
        <dbReference type="EMBL" id="KTR02602.1"/>
    </source>
</evidence>
<dbReference type="Proteomes" id="UP000078529">
    <property type="component" value="Unassembled WGS sequence"/>
</dbReference>
<dbReference type="PANTHER" id="PTHR45138:SF9">
    <property type="entry name" value="DIGUANYLATE CYCLASE DGCM-RELATED"/>
    <property type="match status" value="1"/>
</dbReference>
<dbReference type="Pfam" id="PF00990">
    <property type="entry name" value="GGDEF"/>
    <property type="match status" value="1"/>
</dbReference>
<dbReference type="SMART" id="SM00267">
    <property type="entry name" value="GGDEF"/>
    <property type="match status" value="1"/>
</dbReference>
<dbReference type="InterPro" id="IPR029787">
    <property type="entry name" value="Nucleotide_cyclase"/>
</dbReference>
<reference evidence="5 6" key="1">
    <citation type="journal article" date="2016" name="Front. Microbiol.">
        <title>Genomic Resource of Rice Seed Associated Bacteria.</title>
        <authorList>
            <person name="Midha S."/>
            <person name="Bansal K."/>
            <person name="Sharma S."/>
            <person name="Kumar N."/>
            <person name="Patil P.P."/>
            <person name="Chaudhry V."/>
            <person name="Patil P.B."/>
        </authorList>
    </citation>
    <scope>NUCLEOTIDE SEQUENCE [LARGE SCALE GENOMIC DNA]</scope>
    <source>
        <strain evidence="5 6">NS365</strain>
    </source>
</reference>
<dbReference type="Gene3D" id="3.30.70.270">
    <property type="match status" value="1"/>
</dbReference>
<dbReference type="EMBL" id="LDQA01000070">
    <property type="protein sequence ID" value="KTR02602.1"/>
    <property type="molecule type" value="Genomic_DNA"/>
</dbReference>
<organism evidence="5 6">
    <name type="scientific">Aureimonas ureilytica</name>
    <dbReference type="NCBI Taxonomy" id="401562"/>
    <lineage>
        <taxon>Bacteria</taxon>
        <taxon>Pseudomonadati</taxon>
        <taxon>Pseudomonadota</taxon>
        <taxon>Alphaproteobacteria</taxon>
        <taxon>Hyphomicrobiales</taxon>
        <taxon>Aurantimonadaceae</taxon>
        <taxon>Aureimonas</taxon>
    </lineage>
</organism>
<evidence type="ECO:0000256" key="2">
    <source>
        <dbReference type="ARBA" id="ARBA00034247"/>
    </source>
</evidence>
<evidence type="ECO:0000256" key="1">
    <source>
        <dbReference type="ARBA" id="ARBA00012528"/>
    </source>
</evidence>
<accession>A0A175RIK9</accession>
<comment type="catalytic activity">
    <reaction evidence="2">
        <text>2 GTP = 3',3'-c-di-GMP + 2 diphosphate</text>
        <dbReference type="Rhea" id="RHEA:24898"/>
        <dbReference type="ChEBI" id="CHEBI:33019"/>
        <dbReference type="ChEBI" id="CHEBI:37565"/>
        <dbReference type="ChEBI" id="CHEBI:58805"/>
        <dbReference type="EC" id="2.7.7.65"/>
    </reaction>
</comment>
<dbReference type="FunFam" id="3.30.70.270:FF:000001">
    <property type="entry name" value="Diguanylate cyclase domain protein"/>
    <property type="match status" value="1"/>
</dbReference>
<dbReference type="InterPro" id="IPR043128">
    <property type="entry name" value="Rev_trsase/Diguanyl_cyclase"/>
</dbReference>
<evidence type="ECO:0000313" key="6">
    <source>
        <dbReference type="Proteomes" id="UP000078529"/>
    </source>
</evidence>
<dbReference type="SUPFAM" id="SSF55073">
    <property type="entry name" value="Nucleotide cyclase"/>
    <property type="match status" value="1"/>
</dbReference>
<feature type="transmembrane region" description="Helical" evidence="3">
    <location>
        <begin position="321"/>
        <end position="343"/>
    </location>
</feature>